<evidence type="ECO:0000259" key="5">
    <source>
        <dbReference type="Pfam" id="PF04542"/>
    </source>
</evidence>
<dbReference type="InterPro" id="IPR007627">
    <property type="entry name" value="RNA_pol_sigma70_r2"/>
</dbReference>
<dbReference type="InterPro" id="IPR013249">
    <property type="entry name" value="RNA_pol_sigma70_r4_t2"/>
</dbReference>
<evidence type="ECO:0000256" key="1">
    <source>
        <dbReference type="ARBA" id="ARBA00010641"/>
    </source>
</evidence>
<evidence type="ECO:0000313" key="7">
    <source>
        <dbReference type="EMBL" id="RGX27287.1"/>
    </source>
</evidence>
<evidence type="ECO:0000256" key="4">
    <source>
        <dbReference type="ARBA" id="ARBA00023163"/>
    </source>
</evidence>
<dbReference type="InterPro" id="IPR039425">
    <property type="entry name" value="RNA_pol_sigma-70-like"/>
</dbReference>
<dbReference type="GO" id="GO:0003677">
    <property type="term" value="F:DNA binding"/>
    <property type="evidence" value="ECO:0007669"/>
    <property type="project" value="InterPro"/>
</dbReference>
<keyword evidence="4" id="KW-0804">Transcription</keyword>
<keyword evidence="2" id="KW-0805">Transcription regulation</keyword>
<dbReference type="SUPFAM" id="SSF88946">
    <property type="entry name" value="Sigma2 domain of RNA polymerase sigma factors"/>
    <property type="match status" value="1"/>
</dbReference>
<protein>
    <submittedName>
        <fullName evidence="7">Sigma-70 family RNA polymerase sigma factor</fullName>
    </submittedName>
</protein>
<organism evidence="7 8">
    <name type="scientific">Enterocloster asparagiformis</name>
    <dbReference type="NCBI Taxonomy" id="333367"/>
    <lineage>
        <taxon>Bacteria</taxon>
        <taxon>Bacillati</taxon>
        <taxon>Bacillota</taxon>
        <taxon>Clostridia</taxon>
        <taxon>Lachnospirales</taxon>
        <taxon>Lachnospiraceae</taxon>
        <taxon>Enterocloster</taxon>
    </lineage>
</organism>
<feature type="domain" description="RNA polymerase sigma-70 region 2" evidence="5">
    <location>
        <begin position="6"/>
        <end position="71"/>
    </location>
</feature>
<dbReference type="SUPFAM" id="SSF88659">
    <property type="entry name" value="Sigma3 and sigma4 domains of RNA polymerase sigma factors"/>
    <property type="match status" value="1"/>
</dbReference>
<dbReference type="PANTHER" id="PTHR43133:SF51">
    <property type="entry name" value="RNA POLYMERASE SIGMA FACTOR"/>
    <property type="match status" value="1"/>
</dbReference>
<sequence length="162" mass="18958">MIDQYIHQYGKRLYGLCLTLCANTLEADDLYQDTWLQVVKNFSRYDTSQDFEPWPTKICVNLYRNALRRLSKSPFLHFRSNEEKEFLLCSIPAPEKVDYRPLYEAIDHLPEKYRLAVILYYFDDRDIAATAQILGIPSGTVKSRLDKARKLLKEALGNETDL</sequence>
<dbReference type="EMBL" id="QSBM01000013">
    <property type="protein sequence ID" value="RGX27287.1"/>
    <property type="molecule type" value="Genomic_DNA"/>
</dbReference>
<dbReference type="InterPro" id="IPR013325">
    <property type="entry name" value="RNA_pol_sigma_r2"/>
</dbReference>
<evidence type="ECO:0000256" key="3">
    <source>
        <dbReference type="ARBA" id="ARBA00023082"/>
    </source>
</evidence>
<dbReference type="InterPro" id="IPR013324">
    <property type="entry name" value="RNA_pol_sigma_r3/r4-like"/>
</dbReference>
<dbReference type="GO" id="GO:0006352">
    <property type="term" value="P:DNA-templated transcription initiation"/>
    <property type="evidence" value="ECO:0007669"/>
    <property type="project" value="InterPro"/>
</dbReference>
<dbReference type="Gene3D" id="1.10.1740.10">
    <property type="match status" value="1"/>
</dbReference>
<proteinExistence type="inferred from homology"/>
<comment type="similarity">
    <text evidence="1">Belongs to the sigma-70 factor family. ECF subfamily.</text>
</comment>
<dbReference type="PANTHER" id="PTHR43133">
    <property type="entry name" value="RNA POLYMERASE ECF-TYPE SIGMA FACTO"/>
    <property type="match status" value="1"/>
</dbReference>
<dbReference type="CDD" id="cd06171">
    <property type="entry name" value="Sigma70_r4"/>
    <property type="match status" value="1"/>
</dbReference>
<accession>A0A413FCF8</accession>
<keyword evidence="3" id="KW-0731">Sigma factor</keyword>
<comment type="caution">
    <text evidence="7">The sequence shown here is derived from an EMBL/GenBank/DDBJ whole genome shotgun (WGS) entry which is preliminary data.</text>
</comment>
<evidence type="ECO:0000313" key="8">
    <source>
        <dbReference type="Proteomes" id="UP000283880"/>
    </source>
</evidence>
<reference evidence="7 8" key="1">
    <citation type="submission" date="2018-08" db="EMBL/GenBank/DDBJ databases">
        <title>A genome reference for cultivated species of the human gut microbiota.</title>
        <authorList>
            <person name="Zou Y."/>
            <person name="Xue W."/>
            <person name="Luo G."/>
        </authorList>
    </citation>
    <scope>NUCLEOTIDE SEQUENCE [LARGE SCALE GENOMIC DNA]</scope>
    <source>
        <strain evidence="7 8">AF04-15</strain>
    </source>
</reference>
<dbReference type="Pfam" id="PF08281">
    <property type="entry name" value="Sigma70_r4_2"/>
    <property type="match status" value="1"/>
</dbReference>
<dbReference type="InterPro" id="IPR014284">
    <property type="entry name" value="RNA_pol_sigma-70_dom"/>
</dbReference>
<gene>
    <name evidence="7" type="ORF">DWV29_16615</name>
</gene>
<dbReference type="NCBIfam" id="TIGR02937">
    <property type="entry name" value="sigma70-ECF"/>
    <property type="match status" value="1"/>
</dbReference>
<evidence type="ECO:0000256" key="2">
    <source>
        <dbReference type="ARBA" id="ARBA00023015"/>
    </source>
</evidence>
<dbReference type="Proteomes" id="UP000283880">
    <property type="component" value="Unassembled WGS sequence"/>
</dbReference>
<dbReference type="GO" id="GO:0016987">
    <property type="term" value="F:sigma factor activity"/>
    <property type="evidence" value="ECO:0007669"/>
    <property type="project" value="UniProtKB-KW"/>
</dbReference>
<dbReference type="Pfam" id="PF04542">
    <property type="entry name" value="Sigma70_r2"/>
    <property type="match status" value="1"/>
</dbReference>
<dbReference type="Gene3D" id="1.10.10.10">
    <property type="entry name" value="Winged helix-like DNA-binding domain superfamily/Winged helix DNA-binding domain"/>
    <property type="match status" value="1"/>
</dbReference>
<dbReference type="AlphaFoldDB" id="A0A413FCF8"/>
<name>A0A413FCF8_9FIRM</name>
<evidence type="ECO:0000259" key="6">
    <source>
        <dbReference type="Pfam" id="PF08281"/>
    </source>
</evidence>
<dbReference type="RefSeq" id="WP_007713044.1">
    <property type="nucleotide sequence ID" value="NZ_QSBM01000013.1"/>
</dbReference>
<feature type="domain" description="RNA polymerase sigma factor 70 region 4 type 2" evidence="6">
    <location>
        <begin position="101"/>
        <end position="152"/>
    </location>
</feature>
<dbReference type="InterPro" id="IPR036388">
    <property type="entry name" value="WH-like_DNA-bd_sf"/>
</dbReference>
<dbReference type="OrthoDB" id="9795666at2"/>